<proteinExistence type="predicted"/>
<evidence type="ECO:0000259" key="3">
    <source>
        <dbReference type="PROSITE" id="PS50158"/>
    </source>
</evidence>
<dbReference type="Gene3D" id="4.10.60.10">
    <property type="entry name" value="Zinc finger, CCHC-type"/>
    <property type="match status" value="1"/>
</dbReference>
<reference evidence="4" key="1">
    <citation type="journal article" date="2019" name="bioRxiv">
        <title>The Genome of the Zebra Mussel, Dreissena polymorpha: A Resource for Invasive Species Research.</title>
        <authorList>
            <person name="McCartney M.A."/>
            <person name="Auch B."/>
            <person name="Kono T."/>
            <person name="Mallez S."/>
            <person name="Zhang Y."/>
            <person name="Obille A."/>
            <person name="Becker A."/>
            <person name="Abrahante J.E."/>
            <person name="Garbe J."/>
            <person name="Badalamenti J.P."/>
            <person name="Herman A."/>
            <person name="Mangelson H."/>
            <person name="Liachko I."/>
            <person name="Sullivan S."/>
            <person name="Sone E.D."/>
            <person name="Koren S."/>
            <person name="Silverstein K.A.T."/>
            <person name="Beckman K.B."/>
            <person name="Gohl D.M."/>
        </authorList>
    </citation>
    <scope>NUCLEOTIDE SEQUENCE</scope>
    <source>
        <strain evidence="4">Duluth1</strain>
        <tissue evidence="4">Whole animal</tissue>
    </source>
</reference>
<keyword evidence="1" id="KW-0863">Zinc-finger</keyword>
<name>A0A9D4RU27_DREPO</name>
<protein>
    <recommendedName>
        <fullName evidence="3">CCHC-type domain-containing protein</fullName>
    </recommendedName>
</protein>
<dbReference type="PROSITE" id="PS50158">
    <property type="entry name" value="ZF_CCHC"/>
    <property type="match status" value="1"/>
</dbReference>
<keyword evidence="1" id="KW-0862">Zinc</keyword>
<keyword evidence="5" id="KW-1185">Reference proteome</keyword>
<dbReference type="InterPro" id="IPR036875">
    <property type="entry name" value="Znf_CCHC_sf"/>
</dbReference>
<evidence type="ECO:0000313" key="5">
    <source>
        <dbReference type="Proteomes" id="UP000828390"/>
    </source>
</evidence>
<dbReference type="Proteomes" id="UP000828390">
    <property type="component" value="Unassembled WGS sequence"/>
</dbReference>
<comment type="caution">
    <text evidence="4">The sequence shown here is derived from an EMBL/GenBank/DDBJ whole genome shotgun (WGS) entry which is preliminary data.</text>
</comment>
<gene>
    <name evidence="4" type="ORF">DPMN_005628</name>
</gene>
<dbReference type="GO" id="GO:0008270">
    <property type="term" value="F:zinc ion binding"/>
    <property type="evidence" value="ECO:0007669"/>
    <property type="project" value="UniProtKB-KW"/>
</dbReference>
<evidence type="ECO:0000313" key="4">
    <source>
        <dbReference type="EMBL" id="KAH3881701.1"/>
    </source>
</evidence>
<dbReference type="AlphaFoldDB" id="A0A9D4RU27"/>
<dbReference type="InterPro" id="IPR001878">
    <property type="entry name" value="Znf_CCHC"/>
</dbReference>
<feature type="compositionally biased region" description="Basic and acidic residues" evidence="2">
    <location>
        <begin position="196"/>
        <end position="207"/>
    </location>
</feature>
<feature type="domain" description="CCHC-type" evidence="3">
    <location>
        <begin position="121"/>
        <end position="138"/>
    </location>
</feature>
<feature type="region of interest" description="Disordered" evidence="2">
    <location>
        <begin position="196"/>
        <end position="225"/>
    </location>
</feature>
<evidence type="ECO:0000256" key="1">
    <source>
        <dbReference type="PROSITE-ProRule" id="PRU00047"/>
    </source>
</evidence>
<keyword evidence="1" id="KW-0479">Metal-binding</keyword>
<accession>A0A9D4RU27</accession>
<sequence length="257" mass="29256">MERRCYTCGTKFHLKRKCLDNGRGSRDEEKTISGKPSVFDANVTLRERPSLKPLEVTGATVFDSHDFPSAHAECCCCSSQQFKKLGMVVGILERRLGDLMKKFGSSSPKYRHKRNDREKDRRCYLCGSQKHLKRQCPNYRRRKQCQKATTSTKPGELQRDIDYTVGGIRVLSGSQMVPNLDATAQEKRIRRESRIERTLQDGGSKDNKLRKRRKPQPPYEIADAGRASVKYEAGIKKKTAVLLRDSKGNQSTVMPVT</sequence>
<dbReference type="SUPFAM" id="SSF57756">
    <property type="entry name" value="Retrovirus zinc finger-like domains"/>
    <property type="match status" value="1"/>
</dbReference>
<evidence type="ECO:0000256" key="2">
    <source>
        <dbReference type="SAM" id="MobiDB-lite"/>
    </source>
</evidence>
<dbReference type="GO" id="GO:0003676">
    <property type="term" value="F:nucleic acid binding"/>
    <property type="evidence" value="ECO:0007669"/>
    <property type="project" value="InterPro"/>
</dbReference>
<dbReference type="EMBL" id="JAIWYP010000001">
    <property type="protein sequence ID" value="KAH3881701.1"/>
    <property type="molecule type" value="Genomic_DNA"/>
</dbReference>
<dbReference type="SMART" id="SM00343">
    <property type="entry name" value="ZnF_C2HC"/>
    <property type="match status" value="2"/>
</dbReference>
<reference evidence="4" key="2">
    <citation type="submission" date="2020-11" db="EMBL/GenBank/DDBJ databases">
        <authorList>
            <person name="McCartney M.A."/>
            <person name="Auch B."/>
            <person name="Kono T."/>
            <person name="Mallez S."/>
            <person name="Becker A."/>
            <person name="Gohl D.M."/>
            <person name="Silverstein K.A.T."/>
            <person name="Koren S."/>
            <person name="Bechman K.B."/>
            <person name="Herman A."/>
            <person name="Abrahante J.E."/>
            <person name="Garbe J."/>
        </authorList>
    </citation>
    <scope>NUCLEOTIDE SEQUENCE</scope>
    <source>
        <strain evidence="4">Duluth1</strain>
        <tissue evidence="4">Whole animal</tissue>
    </source>
</reference>
<organism evidence="4 5">
    <name type="scientific">Dreissena polymorpha</name>
    <name type="common">Zebra mussel</name>
    <name type="synonym">Mytilus polymorpha</name>
    <dbReference type="NCBI Taxonomy" id="45954"/>
    <lineage>
        <taxon>Eukaryota</taxon>
        <taxon>Metazoa</taxon>
        <taxon>Spiralia</taxon>
        <taxon>Lophotrochozoa</taxon>
        <taxon>Mollusca</taxon>
        <taxon>Bivalvia</taxon>
        <taxon>Autobranchia</taxon>
        <taxon>Heteroconchia</taxon>
        <taxon>Euheterodonta</taxon>
        <taxon>Imparidentia</taxon>
        <taxon>Neoheterodontei</taxon>
        <taxon>Myida</taxon>
        <taxon>Dreissenoidea</taxon>
        <taxon>Dreissenidae</taxon>
        <taxon>Dreissena</taxon>
    </lineage>
</organism>